<dbReference type="Gene3D" id="3.60.120.10">
    <property type="entry name" value="Anthranilate synthase"/>
    <property type="match status" value="1"/>
</dbReference>
<feature type="binding site" evidence="4">
    <location>
        <position position="451"/>
    </location>
    <ligand>
        <name>Mg(2+)</name>
        <dbReference type="ChEBI" id="CHEBI:18420"/>
    </ligand>
</feature>
<proteinExistence type="inferred from homology"/>
<feature type="active site" description="Proton acceptor" evidence="4">
    <location>
        <position position="223"/>
    </location>
</feature>
<dbReference type="InterPro" id="IPR019999">
    <property type="entry name" value="Anth_synth_I-like"/>
</dbReference>
<evidence type="ECO:0000313" key="6">
    <source>
        <dbReference type="EMBL" id="WVX80274.1"/>
    </source>
</evidence>
<evidence type="ECO:0000259" key="5">
    <source>
        <dbReference type="Pfam" id="PF00425"/>
    </source>
</evidence>
<reference evidence="6 7" key="1">
    <citation type="submission" date="2023-10" db="EMBL/GenBank/DDBJ databases">
        <title>Niallia locisalis sp.nov. isolated from a salt pond sample.</title>
        <authorList>
            <person name="Li X.-J."/>
            <person name="Dong L."/>
        </authorList>
    </citation>
    <scope>NUCLEOTIDE SEQUENCE [LARGE SCALE GENOMIC DNA]</scope>
    <source>
        <strain evidence="6 7">DSM 29761</strain>
    </source>
</reference>
<dbReference type="InterPro" id="IPR034681">
    <property type="entry name" value="MenF"/>
</dbReference>
<evidence type="ECO:0000313" key="7">
    <source>
        <dbReference type="Proteomes" id="UP001357223"/>
    </source>
</evidence>
<keyword evidence="3 4" id="KW-0413">Isomerase</keyword>
<comment type="pathway">
    <text evidence="4">Quinol/quinone metabolism; 1,4-dihydroxy-2-naphthoate biosynthesis; 1,4-dihydroxy-2-naphthoate from chorismate: step 1/7.</text>
</comment>
<comment type="similarity">
    <text evidence="2 4">Belongs to the isochorismate synthase family.</text>
</comment>
<name>A0ABZ2C992_9BACI</name>
<dbReference type="InterPro" id="IPR005801">
    <property type="entry name" value="ADC_synthase"/>
</dbReference>
<keyword evidence="4" id="KW-0479">Metal-binding</keyword>
<keyword evidence="4" id="KW-0474">Menaquinone biosynthesis</keyword>
<evidence type="ECO:0000256" key="1">
    <source>
        <dbReference type="ARBA" id="ARBA00000799"/>
    </source>
</evidence>
<dbReference type="InterPro" id="IPR015890">
    <property type="entry name" value="Chorismate_C"/>
</dbReference>
<feature type="domain" description="Chorismate-utilising enzyme C-terminal" evidence="5">
    <location>
        <begin position="203"/>
        <end position="455"/>
    </location>
</feature>
<dbReference type="SUPFAM" id="SSF56322">
    <property type="entry name" value="ADC synthase"/>
    <property type="match status" value="1"/>
</dbReference>
<evidence type="ECO:0000256" key="4">
    <source>
        <dbReference type="HAMAP-Rule" id="MF_01935"/>
    </source>
</evidence>
<dbReference type="Pfam" id="PF00425">
    <property type="entry name" value="Chorismate_bind"/>
    <property type="match status" value="1"/>
</dbReference>
<organism evidence="6 7">
    <name type="scientific">Niallia oryzisoli</name>
    <dbReference type="NCBI Taxonomy" id="1737571"/>
    <lineage>
        <taxon>Bacteria</taxon>
        <taxon>Bacillati</taxon>
        <taxon>Bacillota</taxon>
        <taxon>Bacilli</taxon>
        <taxon>Bacillales</taxon>
        <taxon>Bacillaceae</taxon>
        <taxon>Niallia</taxon>
    </lineage>
</organism>
<dbReference type="PRINTS" id="PR00095">
    <property type="entry name" value="ANTSNTHASEI"/>
</dbReference>
<accession>A0ABZ2C992</accession>
<evidence type="ECO:0000256" key="3">
    <source>
        <dbReference type="ARBA" id="ARBA00023235"/>
    </source>
</evidence>
<comment type="pathway">
    <text evidence="4">Quinol/quinone metabolism; menaquinone biosynthesis.</text>
</comment>
<dbReference type="HAMAP" id="MF_01935">
    <property type="entry name" value="MenF"/>
    <property type="match status" value="1"/>
</dbReference>
<feature type="binding site" evidence="4">
    <location>
        <position position="316"/>
    </location>
    <ligand>
        <name>Mg(2+)</name>
        <dbReference type="ChEBI" id="CHEBI:18420"/>
    </ligand>
</feature>
<keyword evidence="4" id="KW-0460">Magnesium</keyword>
<protein>
    <recommendedName>
        <fullName evidence="4">Isochorismate synthase MenF</fullName>
        <ecNumber evidence="4">5.4.4.2</ecNumber>
    </recommendedName>
    <alternativeName>
        <fullName evidence="4">Isochorismate mutase</fullName>
    </alternativeName>
</protein>
<feature type="active site" description="Proton donor" evidence="4">
    <location>
        <position position="272"/>
    </location>
</feature>
<comment type="catalytic activity">
    <reaction evidence="1 4">
        <text>chorismate = isochorismate</text>
        <dbReference type="Rhea" id="RHEA:18985"/>
        <dbReference type="ChEBI" id="CHEBI:29748"/>
        <dbReference type="ChEBI" id="CHEBI:29780"/>
        <dbReference type="EC" id="5.4.4.2"/>
    </reaction>
</comment>
<dbReference type="EMBL" id="CP137640">
    <property type="protein sequence ID" value="WVX80274.1"/>
    <property type="molecule type" value="Genomic_DNA"/>
</dbReference>
<dbReference type="PANTHER" id="PTHR42839">
    <property type="entry name" value="ISOCHORISMATE SYNTHASE ENTC"/>
    <property type="match status" value="1"/>
</dbReference>
<dbReference type="GO" id="GO:0008909">
    <property type="term" value="F:isochorismate synthase activity"/>
    <property type="evidence" value="ECO:0007669"/>
    <property type="project" value="UniProtKB-EC"/>
</dbReference>
<comment type="cofactor">
    <cofactor evidence="4">
        <name>Mg(2+)</name>
        <dbReference type="ChEBI" id="CHEBI:18420"/>
    </cofactor>
</comment>
<comment type="function">
    <text evidence="4">Catalyzes the conversion of chorismate to isochorismate.</text>
</comment>
<evidence type="ECO:0000256" key="2">
    <source>
        <dbReference type="ARBA" id="ARBA00005297"/>
    </source>
</evidence>
<sequence length="468" mass="52353">MVTIQRTELKEGIQAAIEKAKKNSASILVSEVQKIDSCSPLSFFAAGKEKYGGKRFFWKHPSQERYMIGLGICKEIASDQATDRFFHVEKEWGQFIDQAIIFDDVHVQGTGPTAFGGFSFDPDKEKTMLWSKFSSSLFHIPRFMLSIMEGQTYLTTNVVCKEEHDATFYTAVENERQELLAGARKHFMFDPISLVDQLEVKPDAWKQSVTQVVEGLKKGPLKKVVLARELRLVFNRKIQIEPVLDRLLNEQKNSYVFALESEGDCFIGASPERLVKKDQDQVFSTCLAGSIARGKNEAEDEQLGHSLLTDDKNLIEHQYVVDMIKEAMEDTCSKVTLPSKPQLLKLKHIQHLYTPVIGKADEHTSLLSLVEKLHPTPALGGLPKMPAVAKIREVEELDRGFFAGPIGWLDYKGNGEFAVAIRSGLIQGNEASIFAGCGLVEDSIAETEYEETNIKFKPMLSALGGIKS</sequence>
<keyword evidence="7" id="KW-1185">Reference proteome</keyword>
<dbReference type="RefSeq" id="WP_338449203.1">
    <property type="nucleotide sequence ID" value="NZ_CP137640.1"/>
</dbReference>
<gene>
    <name evidence="4" type="primary">menF</name>
    <name evidence="6" type="ORF">R4Z09_23785</name>
</gene>
<dbReference type="EC" id="5.4.4.2" evidence="4"/>
<dbReference type="PANTHER" id="PTHR42839:SF1">
    <property type="entry name" value="ISOCHORISMATE SYNTHASE MENF"/>
    <property type="match status" value="1"/>
</dbReference>
<dbReference type="Proteomes" id="UP001357223">
    <property type="component" value="Chromosome"/>
</dbReference>
<dbReference type="InterPro" id="IPR004561">
    <property type="entry name" value="IsoChor_synthase"/>
</dbReference>
<dbReference type="NCBIfam" id="TIGR00543">
    <property type="entry name" value="isochor_syn"/>
    <property type="match status" value="1"/>
</dbReference>